<keyword evidence="1" id="KW-0732">Signal</keyword>
<keyword evidence="2" id="KW-0808">Transferase</keyword>
<dbReference type="AlphaFoldDB" id="A0A0A1WSW4"/>
<feature type="signal peptide" evidence="1">
    <location>
        <begin position="1"/>
        <end position="22"/>
    </location>
</feature>
<gene>
    <name evidence="2" type="primary">aroA</name>
    <name evidence="2" type="ORF">g.18456</name>
</gene>
<sequence>MKLSVVLLILKFGATLLLLTQASPYSPWLTTQNHGPLYEGVQLLVSDAKFQAELTWNETEFQLLEAVTAMQGTQTLLDDYEPLIEERLNARLLATRSNNAYQHCYLQHDYAIETFEQELTLKLQRCRAKLTQSLTVLQDESNSELNFIRDAAAEARDVLEICNVVELKGRESDSDHAGITMCVISRVGALDQHLSAAAESFLDLLATEVSADDAAEHEGNSCEAFEELRQLFDTVYADISECVGEWDA</sequence>
<protein>
    <submittedName>
        <fullName evidence="2">3-phosphoshikimate 1-carboxyvinyltransferase</fullName>
    </submittedName>
</protein>
<evidence type="ECO:0000256" key="1">
    <source>
        <dbReference type="SAM" id="SignalP"/>
    </source>
</evidence>
<organism evidence="2">
    <name type="scientific">Zeugodacus cucurbitae</name>
    <name type="common">Melon fruit fly</name>
    <name type="synonym">Bactrocera cucurbitae</name>
    <dbReference type="NCBI Taxonomy" id="28588"/>
    <lineage>
        <taxon>Eukaryota</taxon>
        <taxon>Metazoa</taxon>
        <taxon>Ecdysozoa</taxon>
        <taxon>Arthropoda</taxon>
        <taxon>Hexapoda</taxon>
        <taxon>Insecta</taxon>
        <taxon>Pterygota</taxon>
        <taxon>Neoptera</taxon>
        <taxon>Endopterygota</taxon>
        <taxon>Diptera</taxon>
        <taxon>Brachycera</taxon>
        <taxon>Muscomorpha</taxon>
        <taxon>Tephritoidea</taxon>
        <taxon>Tephritidae</taxon>
        <taxon>Zeugodacus</taxon>
        <taxon>Zeugodacus</taxon>
    </lineage>
</organism>
<proteinExistence type="predicted"/>
<reference evidence="2" key="2">
    <citation type="journal article" date="2015" name="Gigascience">
        <title>Reconstructing a comprehensive transcriptome assembly of a white-pupal translocated strain of the pest fruit fly Bactrocera cucurbitae.</title>
        <authorList>
            <person name="Sim S.B."/>
            <person name="Calla B."/>
            <person name="Hall B."/>
            <person name="DeRego T."/>
            <person name="Geib S.M."/>
        </authorList>
    </citation>
    <scope>NUCLEOTIDE SEQUENCE</scope>
</reference>
<evidence type="ECO:0000313" key="2">
    <source>
        <dbReference type="EMBL" id="JAD01927.1"/>
    </source>
</evidence>
<dbReference type="GO" id="GO:0016740">
    <property type="term" value="F:transferase activity"/>
    <property type="evidence" value="ECO:0007669"/>
    <property type="project" value="UniProtKB-KW"/>
</dbReference>
<name>A0A0A1WSW4_ZEUCU</name>
<reference evidence="2" key="1">
    <citation type="submission" date="2014-11" db="EMBL/GenBank/DDBJ databases">
        <authorList>
            <person name="Geib S."/>
        </authorList>
    </citation>
    <scope>NUCLEOTIDE SEQUENCE</scope>
</reference>
<feature type="chain" id="PRO_5001982616" evidence="1">
    <location>
        <begin position="23"/>
        <end position="248"/>
    </location>
</feature>
<accession>A0A0A1WSW4</accession>
<dbReference type="EMBL" id="GBXI01012365">
    <property type="protein sequence ID" value="JAD01927.1"/>
    <property type="molecule type" value="Transcribed_RNA"/>
</dbReference>